<feature type="domain" description="Cytochrome b561" evidence="11">
    <location>
        <begin position="1"/>
        <end position="183"/>
    </location>
</feature>
<organism evidence="12 13">
    <name type="scientific">Macrostomum lignano</name>
    <dbReference type="NCBI Taxonomy" id="282301"/>
    <lineage>
        <taxon>Eukaryota</taxon>
        <taxon>Metazoa</taxon>
        <taxon>Spiralia</taxon>
        <taxon>Lophotrochozoa</taxon>
        <taxon>Platyhelminthes</taxon>
        <taxon>Rhabditophora</taxon>
        <taxon>Macrostomorpha</taxon>
        <taxon>Macrostomida</taxon>
        <taxon>Macrostomidae</taxon>
        <taxon>Macrostomum</taxon>
    </lineage>
</organism>
<dbReference type="Pfam" id="PF02888">
    <property type="entry name" value="CaMBD"/>
    <property type="match status" value="1"/>
</dbReference>
<dbReference type="AlphaFoldDB" id="A0A1I8JL70"/>
<comment type="subcellular location">
    <subcellularLocation>
        <location evidence="1">Membrane</location>
        <topology evidence="1">Multi-pass membrane protein</topology>
    </subcellularLocation>
</comment>
<evidence type="ECO:0000256" key="4">
    <source>
        <dbReference type="ARBA" id="ARBA00022982"/>
    </source>
</evidence>
<dbReference type="FunFam" id="1.10.287.70:FF:000183">
    <property type="entry name" value="KCNN (Potassium K ChaNNel, calcium activated)-Like"/>
    <property type="match status" value="1"/>
</dbReference>
<evidence type="ECO:0000256" key="1">
    <source>
        <dbReference type="ARBA" id="ARBA00004141"/>
    </source>
</evidence>
<keyword evidence="6" id="KW-0406">Ion transport</keyword>
<dbReference type="Proteomes" id="UP000095280">
    <property type="component" value="Unplaced"/>
</dbReference>
<feature type="transmembrane region" description="Helical" evidence="10">
    <location>
        <begin position="132"/>
        <end position="151"/>
    </location>
</feature>
<dbReference type="PROSITE" id="PS50939">
    <property type="entry name" value="CYTOCHROME_B561"/>
    <property type="match status" value="1"/>
</dbReference>
<feature type="transmembrane region" description="Helical" evidence="10">
    <location>
        <begin position="54"/>
        <end position="79"/>
    </location>
</feature>
<evidence type="ECO:0000256" key="10">
    <source>
        <dbReference type="SAM" id="Phobius"/>
    </source>
</evidence>
<keyword evidence="8" id="KW-0407">Ion channel</keyword>
<feature type="region of interest" description="Disordered" evidence="9">
    <location>
        <begin position="297"/>
        <end position="321"/>
    </location>
</feature>
<evidence type="ECO:0000256" key="2">
    <source>
        <dbReference type="ARBA" id="ARBA00022448"/>
    </source>
</evidence>
<feature type="transmembrane region" description="Helical" evidence="10">
    <location>
        <begin position="693"/>
        <end position="714"/>
    </location>
</feature>
<evidence type="ECO:0000256" key="7">
    <source>
        <dbReference type="ARBA" id="ARBA00023136"/>
    </source>
</evidence>
<dbReference type="Pfam" id="PF07885">
    <property type="entry name" value="Ion_trans_2"/>
    <property type="match status" value="1"/>
</dbReference>
<feature type="transmembrane region" description="Helical" evidence="10">
    <location>
        <begin position="20"/>
        <end position="38"/>
    </location>
</feature>
<dbReference type="InterPro" id="IPR015449">
    <property type="entry name" value="K_chnl_Ca-activ_SK"/>
</dbReference>
<proteinExistence type="predicted"/>
<dbReference type="SMART" id="SM01053">
    <property type="entry name" value="CaMBD"/>
    <property type="match status" value="1"/>
</dbReference>
<dbReference type="GO" id="GO:0016020">
    <property type="term" value="C:membrane"/>
    <property type="evidence" value="ECO:0007669"/>
    <property type="project" value="UniProtKB-SubCell"/>
</dbReference>
<dbReference type="SUPFAM" id="SSF81324">
    <property type="entry name" value="Voltage-gated potassium channels"/>
    <property type="match status" value="1"/>
</dbReference>
<name>A0A1I8JL70_9PLAT</name>
<dbReference type="InterPro" id="IPR013099">
    <property type="entry name" value="K_chnl_dom"/>
</dbReference>
<dbReference type="SMART" id="SM00665">
    <property type="entry name" value="B561"/>
    <property type="match status" value="1"/>
</dbReference>
<dbReference type="InterPro" id="IPR036122">
    <property type="entry name" value="CaM-bd_dom_sf"/>
</dbReference>
<keyword evidence="2" id="KW-0813">Transport</keyword>
<feature type="transmembrane region" description="Helical" evidence="10">
    <location>
        <begin position="518"/>
        <end position="535"/>
    </location>
</feature>
<feature type="region of interest" description="Disordered" evidence="9">
    <location>
        <begin position="479"/>
        <end position="499"/>
    </location>
</feature>
<dbReference type="Gene3D" id="1.10.287.70">
    <property type="match status" value="2"/>
</dbReference>
<dbReference type="SUPFAM" id="SSF81327">
    <property type="entry name" value="Small-conductance potassium channel"/>
    <property type="match status" value="1"/>
</dbReference>
<keyword evidence="4" id="KW-0249">Electron transport</keyword>
<dbReference type="InterPro" id="IPR006593">
    <property type="entry name" value="Cyt_b561/ferric_Rdtase_TM"/>
</dbReference>
<evidence type="ECO:0000259" key="11">
    <source>
        <dbReference type="PROSITE" id="PS50939"/>
    </source>
</evidence>
<keyword evidence="12" id="KW-1185">Reference proteome</keyword>
<feature type="transmembrane region" description="Helical" evidence="10">
    <location>
        <begin position="555"/>
        <end position="576"/>
    </location>
</feature>
<dbReference type="WBParaSite" id="maker-uti_cns_0048547-snap-gene-0.2-mRNA-1">
    <property type="protein sequence ID" value="maker-uti_cns_0048547-snap-gene-0.2-mRNA-1"/>
    <property type="gene ID" value="maker-uti_cns_0048547-snap-gene-0.2"/>
</dbReference>
<keyword evidence="5 10" id="KW-1133">Transmembrane helix</keyword>
<evidence type="ECO:0000313" key="13">
    <source>
        <dbReference type="WBParaSite" id="maker-uti_cns_0048547-snap-gene-0.2-mRNA-1"/>
    </source>
</evidence>
<protein>
    <submittedName>
        <fullName evidence="13">Cytochrome b561 domain-containing protein</fullName>
    </submittedName>
</protein>
<dbReference type="PRINTS" id="PR01451">
    <property type="entry name" value="SKCHANNEL"/>
</dbReference>
<dbReference type="Pfam" id="PF03530">
    <property type="entry name" value="SK_channel"/>
    <property type="match status" value="1"/>
</dbReference>
<evidence type="ECO:0000313" key="12">
    <source>
        <dbReference type="Proteomes" id="UP000095280"/>
    </source>
</evidence>
<sequence>MGNKATVYFSGIEAKVQTHGTLMTTFWLFLCGLSIVVARHSRPVLTQKLVKKQLWFLIHVCAMVIGYVIALAGFIYILVKQGEWETDSQVHGIFGVIGMSLGLINIIAGIFRPHPGTKHRSIFNRLHRWNGLLAMAFATVAIWLGATFESLRPEFRFWAVIVLAIYTGMQIIAMILFECLRIRAVRNKKLEGAISRRFELTDKSTESVAATNSEPEPKIKGKQLEHVSEGWLVAYACVFLALAAAFWAADCIVANAKSAIFFHVVRLTRSKEIVREHLGPMKAGLFGFWLREHRHGKGSSAPISHERPLQQRTGRAGDSCPARGHTSDCEMWTAAPAANEDPPGFSDSSASRLIKSDQPLPCICDCACQHHSTDRPLSSNCSSSRESLMEVLVEEAAIKPAAVGVAAAAPSGSGVDARRLRQCRSLKKPANRPATTTGGVDFMRVNGAVTGFRQLKRVDAAIVPEASASTSVQAAASSSTGGINVGDNDGAGHDERPSKNVGYRLGRRRQLYEKRKRLSDYALAFGMFGIFVMVLETELTMAKLYEKVDVYSTILRSLISISTVVLVALILGYHALEIQLFSIDNCIEDWRIAITSRRVAQMLAEVCICAVHPVPNTLNFAWQTYIPHDRTSRTVQVPVDLFLSLPMFLRLYLIFRVMLLHSKLFTDASSRSIGALNRISFNTRFVLKTLMTMFPGTVLLVFILTLWITASWLMRACESYHDMLHGNILNSMWLIAITFLSIGYGDIVPNTYCGRAISITTGVMGSCCTALVVAVFARKLELTRAEKHVHNFMMDTALTKRLKNSAANVLRETWLIYKYTKLVKRVNPSKGASASKEVPSGYSQRDQRKLTDNANTIVDLAKTQSDIFSSVQAMHQEQDCLRERMEKIEDYLIVMQVS</sequence>
<evidence type="ECO:0000256" key="5">
    <source>
        <dbReference type="ARBA" id="ARBA00022989"/>
    </source>
</evidence>
<evidence type="ECO:0000256" key="3">
    <source>
        <dbReference type="ARBA" id="ARBA00022692"/>
    </source>
</evidence>
<feature type="transmembrane region" description="Helical" evidence="10">
    <location>
        <begin position="756"/>
        <end position="777"/>
    </location>
</feature>
<dbReference type="GO" id="GO:0005516">
    <property type="term" value="F:calmodulin binding"/>
    <property type="evidence" value="ECO:0007669"/>
    <property type="project" value="InterPro"/>
</dbReference>
<feature type="transmembrane region" description="Helical" evidence="10">
    <location>
        <begin position="726"/>
        <end position="744"/>
    </location>
</feature>
<keyword evidence="7 10" id="KW-0472">Membrane</keyword>
<feature type="transmembrane region" description="Helical" evidence="10">
    <location>
        <begin position="91"/>
        <end position="111"/>
    </location>
</feature>
<evidence type="ECO:0000256" key="8">
    <source>
        <dbReference type="ARBA" id="ARBA00023303"/>
    </source>
</evidence>
<dbReference type="InterPro" id="IPR004178">
    <property type="entry name" value="CaM-bd_dom"/>
</dbReference>
<feature type="transmembrane region" description="Helical" evidence="10">
    <location>
        <begin position="637"/>
        <end position="655"/>
    </location>
</feature>
<dbReference type="Gene3D" id="1.20.120.1770">
    <property type="match status" value="1"/>
</dbReference>
<reference evidence="13" key="1">
    <citation type="submission" date="2016-11" db="UniProtKB">
        <authorList>
            <consortium name="WormBaseParasite"/>
        </authorList>
    </citation>
    <scope>IDENTIFICATION</scope>
</reference>
<evidence type="ECO:0000256" key="6">
    <source>
        <dbReference type="ARBA" id="ARBA00023065"/>
    </source>
</evidence>
<feature type="transmembrane region" description="Helical" evidence="10">
    <location>
        <begin position="157"/>
        <end position="180"/>
    </location>
</feature>
<evidence type="ECO:0000256" key="9">
    <source>
        <dbReference type="SAM" id="MobiDB-lite"/>
    </source>
</evidence>
<dbReference type="Pfam" id="PF03188">
    <property type="entry name" value="Cytochrom_B561"/>
    <property type="match status" value="1"/>
</dbReference>
<dbReference type="GO" id="GO:0016286">
    <property type="term" value="F:small conductance calcium-activated potassium channel activity"/>
    <property type="evidence" value="ECO:0007669"/>
    <property type="project" value="InterPro"/>
</dbReference>
<accession>A0A1I8JL70</accession>
<dbReference type="CDD" id="cd08760">
    <property type="entry name" value="Cyt_b561_FRRS1_like"/>
    <property type="match status" value="1"/>
</dbReference>
<keyword evidence="3 10" id="KW-0812">Transmembrane</keyword>
<dbReference type="PANTHER" id="PTHR10153">
    <property type="entry name" value="SMALL CONDUCTANCE CALCIUM-ACTIVATED POTASSIUM CHANNEL"/>
    <property type="match status" value="1"/>
</dbReference>